<dbReference type="SUPFAM" id="SSF52402">
    <property type="entry name" value="Adenine nucleotide alpha hydrolases-like"/>
    <property type="match status" value="1"/>
</dbReference>
<dbReference type="Gene3D" id="3.40.50.620">
    <property type="entry name" value="HUPs"/>
    <property type="match status" value="1"/>
</dbReference>
<dbReference type="Pfam" id="PF00582">
    <property type="entry name" value="Usp"/>
    <property type="match status" value="1"/>
</dbReference>
<dbReference type="InterPro" id="IPR006016">
    <property type="entry name" value="UspA"/>
</dbReference>
<dbReference type="PRINTS" id="PR01438">
    <property type="entry name" value="UNVRSLSTRESS"/>
</dbReference>
<name>A0A3R7DFG4_9EURY</name>
<dbReference type="InterPro" id="IPR014729">
    <property type="entry name" value="Rossmann-like_a/b/a_fold"/>
</dbReference>
<keyword evidence="4" id="KW-1185">Reference proteome</keyword>
<comment type="similarity">
    <text evidence="1">Belongs to the universal stress protein A family.</text>
</comment>
<protein>
    <submittedName>
        <fullName evidence="3">Nucleotide-binding universal stress UspA family protein</fullName>
    </submittedName>
</protein>
<organism evidence="3 4">
    <name type="scientific">Halopiger aswanensis</name>
    <dbReference type="NCBI Taxonomy" id="148449"/>
    <lineage>
        <taxon>Archaea</taxon>
        <taxon>Methanobacteriati</taxon>
        <taxon>Methanobacteriota</taxon>
        <taxon>Stenosarchaea group</taxon>
        <taxon>Halobacteria</taxon>
        <taxon>Halobacteriales</taxon>
        <taxon>Natrialbaceae</taxon>
        <taxon>Halopiger</taxon>
    </lineage>
</organism>
<reference evidence="3 4" key="1">
    <citation type="submission" date="2018-09" db="EMBL/GenBank/DDBJ databases">
        <title>Genomic Encyclopedia of Archaeal and Bacterial Type Strains, Phase II (KMG-II): from individual species to whole genera.</title>
        <authorList>
            <person name="Goeker M."/>
        </authorList>
    </citation>
    <scope>NUCLEOTIDE SEQUENCE [LARGE SCALE GENOMIC DNA]</scope>
    <source>
        <strain evidence="3 4">DSM 13151</strain>
    </source>
</reference>
<dbReference type="EMBL" id="RAPO01000001">
    <property type="protein sequence ID" value="RKD97927.1"/>
    <property type="molecule type" value="Genomic_DNA"/>
</dbReference>
<evidence type="ECO:0000313" key="3">
    <source>
        <dbReference type="EMBL" id="RKD97927.1"/>
    </source>
</evidence>
<evidence type="ECO:0000313" key="4">
    <source>
        <dbReference type="Proteomes" id="UP000283805"/>
    </source>
</evidence>
<comment type="caution">
    <text evidence="3">The sequence shown here is derived from an EMBL/GenBank/DDBJ whole genome shotgun (WGS) entry which is preliminary data.</text>
</comment>
<gene>
    <name evidence="3" type="ORF">ATJ93_0925</name>
</gene>
<dbReference type="CDD" id="cd00293">
    <property type="entry name" value="USP-like"/>
    <property type="match status" value="1"/>
</dbReference>
<dbReference type="RefSeq" id="WP_120243406.1">
    <property type="nucleotide sequence ID" value="NZ_RAPO01000001.1"/>
</dbReference>
<feature type="domain" description="UspA" evidence="2">
    <location>
        <begin position="1"/>
        <end position="141"/>
    </location>
</feature>
<dbReference type="InterPro" id="IPR006015">
    <property type="entry name" value="Universal_stress_UspA"/>
</dbReference>
<dbReference type="PANTHER" id="PTHR46268">
    <property type="entry name" value="STRESS RESPONSE PROTEIN NHAX"/>
    <property type="match status" value="1"/>
</dbReference>
<accession>A0A3R7DFG4</accession>
<dbReference type="AlphaFoldDB" id="A0A3R7DFG4"/>
<dbReference type="OrthoDB" id="105697at2157"/>
<proteinExistence type="inferred from homology"/>
<evidence type="ECO:0000259" key="2">
    <source>
        <dbReference type="Pfam" id="PF00582"/>
    </source>
</evidence>
<sequence>MATRVLVPMDGSEPAEAALEYVLEMHPEADITVLHVIELEGTTLTVDDGLGFDDEVQRGMEEQAEAVFDRAQELAEEAAHEGDLETTTGIGDPTRSIIDAAADADLVVIGSHGRHGAARLLLGSVAETVARRSPVPVTIVR</sequence>
<evidence type="ECO:0000256" key="1">
    <source>
        <dbReference type="ARBA" id="ARBA00008791"/>
    </source>
</evidence>
<dbReference type="PANTHER" id="PTHR46268:SF24">
    <property type="entry name" value="UNIVERSAL STRESS PROTEIN"/>
    <property type="match status" value="1"/>
</dbReference>
<dbReference type="Proteomes" id="UP000283805">
    <property type="component" value="Unassembled WGS sequence"/>
</dbReference>